<gene>
    <name evidence="2" type="ORF">UA74_08745</name>
</gene>
<evidence type="ECO:0000313" key="2">
    <source>
        <dbReference type="EMBL" id="APU13813.1"/>
    </source>
</evidence>
<dbReference type="Proteomes" id="UP000185511">
    <property type="component" value="Chromosome"/>
</dbReference>
<evidence type="ECO:0008006" key="4">
    <source>
        <dbReference type="Google" id="ProtNLM"/>
    </source>
</evidence>
<name>A0AAC9L9R3_9PSEU</name>
<protein>
    <recommendedName>
        <fullName evidence="4">DUF3558 domain-containing protein</fullName>
    </recommendedName>
</protein>
<evidence type="ECO:0000256" key="1">
    <source>
        <dbReference type="SAM" id="MobiDB-lite"/>
    </source>
</evidence>
<evidence type="ECO:0000313" key="3">
    <source>
        <dbReference type="Proteomes" id="UP000185511"/>
    </source>
</evidence>
<dbReference type="AlphaFoldDB" id="A0AAC9L9R3"/>
<feature type="region of interest" description="Disordered" evidence="1">
    <location>
        <begin position="60"/>
        <end position="114"/>
    </location>
</feature>
<dbReference type="KEGG" id="acad:UA74_08745"/>
<proteinExistence type="predicted"/>
<organism evidence="2 3">
    <name type="scientific">Actinoalloteichus fjordicus</name>
    <dbReference type="NCBI Taxonomy" id="1612552"/>
    <lineage>
        <taxon>Bacteria</taxon>
        <taxon>Bacillati</taxon>
        <taxon>Actinomycetota</taxon>
        <taxon>Actinomycetes</taxon>
        <taxon>Pseudonocardiales</taxon>
        <taxon>Pseudonocardiaceae</taxon>
        <taxon>Actinoalloteichus</taxon>
    </lineage>
</organism>
<reference evidence="3" key="1">
    <citation type="submission" date="2016-06" db="EMBL/GenBank/DDBJ databases">
        <title>Complete genome sequence of Actinoalloteichus fjordicus DSM 46855 (=ADI127-17), type strain of the new species Actinoalloteichus fjordicus.</title>
        <authorList>
            <person name="Ruckert C."/>
            <person name="Nouioui I."/>
            <person name="Willmese J."/>
            <person name="van Wezel G."/>
            <person name="Klenk H.-P."/>
            <person name="Kalinowski J."/>
            <person name="Zotchev S.B."/>
        </authorList>
    </citation>
    <scope>NUCLEOTIDE SEQUENCE [LARGE SCALE GENOMIC DNA]</scope>
    <source>
        <strain evidence="3">ADI127-7</strain>
    </source>
</reference>
<dbReference type="EMBL" id="CP016076">
    <property type="protein sequence ID" value="APU13813.1"/>
    <property type="molecule type" value="Genomic_DNA"/>
</dbReference>
<accession>A0AAC9L9R3</accession>
<keyword evidence="3" id="KW-1185">Reference proteome</keyword>
<sequence>MPNPVISSTEFAPDVVKPNMLGARLKGMRAMSQRSLTTAISAVLLVLGLGACATPVAGTASPAPGAGGSQTSEDDSGSGGDEATTPTIPIPDPTTPTADGGGSGGGDAKSPEAVPGYCDLVDVAEIEAAVGSPSVTDPSDYTTICSYSIDLDGTSLNYLGFGATYWGEDVTSEEEEPTEILGRPGYRLVTEGRCEVGVVVNEDPSVLLNTIYVDLDTWGTVERDLCPEAEAMLQLVYDAVPAA</sequence>